<keyword evidence="3" id="KW-0132">Cell division</keyword>
<comment type="caution">
    <text evidence="7">The sequence shown here is derived from an EMBL/GenBank/DDBJ whole genome shotgun (WGS) entry which is preliminary data.</text>
</comment>
<comment type="subcellular location">
    <subcellularLocation>
        <location evidence="1">Cell septum</location>
    </subcellularLocation>
</comment>
<proteinExistence type="inferred from homology"/>
<reference evidence="7 8" key="2">
    <citation type="submission" date="2020-03" db="EMBL/GenBank/DDBJ databases">
        <authorList>
            <person name="Ichikawa N."/>
            <person name="Kimura A."/>
            <person name="Kitahashi Y."/>
            <person name="Uohara A."/>
        </authorList>
    </citation>
    <scope>NUCLEOTIDE SEQUENCE [LARGE SCALE GENOMIC DNA]</scope>
    <source>
        <strain evidence="7 8">NBRC 108638</strain>
    </source>
</reference>
<evidence type="ECO:0000256" key="4">
    <source>
        <dbReference type="ARBA" id="ARBA00022969"/>
    </source>
</evidence>
<keyword evidence="8" id="KW-1185">Reference proteome</keyword>
<keyword evidence="6" id="KW-0131">Cell cycle</keyword>
<evidence type="ECO:0000256" key="1">
    <source>
        <dbReference type="ARBA" id="ARBA00004431"/>
    </source>
</evidence>
<dbReference type="GO" id="GO:0000917">
    <property type="term" value="P:division septum assembly"/>
    <property type="evidence" value="ECO:0007669"/>
    <property type="project" value="UniProtKB-KW"/>
</dbReference>
<evidence type="ECO:0000313" key="8">
    <source>
        <dbReference type="Proteomes" id="UP000482960"/>
    </source>
</evidence>
<keyword evidence="5" id="KW-0717">Septation</keyword>
<evidence type="ECO:0000256" key="6">
    <source>
        <dbReference type="ARBA" id="ARBA00023306"/>
    </source>
</evidence>
<comment type="similarity">
    <text evidence="2">Belongs to the SsgA family.</text>
</comment>
<dbReference type="InterPro" id="IPR038658">
    <property type="entry name" value="SsgB_sf"/>
</dbReference>
<gene>
    <name evidence="7" type="ORF">Prum_021960</name>
</gene>
<dbReference type="AlphaFoldDB" id="A0A6V8KXI4"/>
<keyword evidence="4" id="KW-0749">Sporulation</keyword>
<evidence type="ECO:0000256" key="5">
    <source>
        <dbReference type="ARBA" id="ARBA00023210"/>
    </source>
</evidence>
<protein>
    <submittedName>
        <fullName evidence="7">Uncharacterized protein</fullName>
    </submittedName>
</protein>
<dbReference type="GO" id="GO:0030435">
    <property type="term" value="P:sporulation resulting in formation of a cellular spore"/>
    <property type="evidence" value="ECO:0007669"/>
    <property type="project" value="UniProtKB-KW"/>
</dbReference>
<evidence type="ECO:0000313" key="7">
    <source>
        <dbReference type="EMBL" id="GFJ88554.1"/>
    </source>
</evidence>
<evidence type="ECO:0000256" key="2">
    <source>
        <dbReference type="ARBA" id="ARBA00009323"/>
    </source>
</evidence>
<dbReference type="Gene3D" id="2.30.31.20">
    <property type="entry name" value="Sporulation-specific cell division protein SsgB"/>
    <property type="match status" value="1"/>
</dbReference>
<reference evidence="7 8" key="1">
    <citation type="submission" date="2020-03" db="EMBL/GenBank/DDBJ databases">
        <title>Whole genome shotgun sequence of Phytohabitans rumicis NBRC 108638.</title>
        <authorList>
            <person name="Komaki H."/>
            <person name="Tamura T."/>
        </authorList>
    </citation>
    <scope>NUCLEOTIDE SEQUENCE [LARGE SCALE GENOMIC DNA]</scope>
    <source>
        <strain evidence="7 8">NBRC 108638</strain>
    </source>
</reference>
<dbReference type="Pfam" id="PF04686">
    <property type="entry name" value="SsgA"/>
    <property type="match status" value="1"/>
</dbReference>
<dbReference type="Proteomes" id="UP000482960">
    <property type="component" value="Unassembled WGS sequence"/>
</dbReference>
<sequence>MAVGHAAGDFVALALSSPDGNALFEVPRSVLVRFLRRTYVVVPRGRETDHLDVDAAVNRLLAGR</sequence>
<dbReference type="EMBL" id="BLPG01000001">
    <property type="protein sequence ID" value="GFJ88554.1"/>
    <property type="molecule type" value="Genomic_DNA"/>
</dbReference>
<dbReference type="GO" id="GO:0030428">
    <property type="term" value="C:cell septum"/>
    <property type="evidence" value="ECO:0007669"/>
    <property type="project" value="UniProtKB-SubCell"/>
</dbReference>
<organism evidence="7 8">
    <name type="scientific">Phytohabitans rumicis</name>
    <dbReference type="NCBI Taxonomy" id="1076125"/>
    <lineage>
        <taxon>Bacteria</taxon>
        <taxon>Bacillati</taxon>
        <taxon>Actinomycetota</taxon>
        <taxon>Actinomycetes</taxon>
        <taxon>Micromonosporales</taxon>
        <taxon>Micromonosporaceae</taxon>
    </lineage>
</organism>
<dbReference type="InterPro" id="IPR006776">
    <property type="entry name" value="SsgB"/>
</dbReference>
<name>A0A6V8KXI4_9ACTN</name>
<evidence type="ECO:0000256" key="3">
    <source>
        <dbReference type="ARBA" id="ARBA00022618"/>
    </source>
</evidence>
<accession>A0A6V8KXI4</accession>